<dbReference type="Pfam" id="PF19272">
    <property type="entry name" value="ASMase_C"/>
    <property type="match status" value="1"/>
</dbReference>
<keyword evidence="6 10" id="KW-0732">Signal</keyword>
<comment type="cofactor">
    <cofactor evidence="1">
        <name>Zn(2+)</name>
        <dbReference type="ChEBI" id="CHEBI:29105"/>
    </cofactor>
</comment>
<protein>
    <submittedName>
        <fullName evidence="14">Acid sphingomyelinase-like phosphodiesterase 3b</fullName>
    </submittedName>
</protein>
<dbReference type="RefSeq" id="XP_005095075.2">
    <property type="nucleotide sequence ID" value="XM_005095018.3"/>
</dbReference>
<feature type="signal peptide" evidence="10">
    <location>
        <begin position="1"/>
        <end position="25"/>
    </location>
</feature>
<gene>
    <name evidence="14" type="primary">LOC101857180</name>
</gene>
<dbReference type="InterPro" id="IPR004843">
    <property type="entry name" value="Calcineurin-like_PHP"/>
</dbReference>
<evidence type="ECO:0000256" key="3">
    <source>
        <dbReference type="ARBA" id="ARBA00008234"/>
    </source>
</evidence>
<keyword evidence="13" id="KW-1185">Reference proteome</keyword>
<evidence type="ECO:0000256" key="5">
    <source>
        <dbReference type="ARBA" id="ARBA00022723"/>
    </source>
</evidence>
<name>A0ABM0JJH3_APLCA</name>
<organism evidence="13 14">
    <name type="scientific">Aplysia californica</name>
    <name type="common">California sea hare</name>
    <dbReference type="NCBI Taxonomy" id="6500"/>
    <lineage>
        <taxon>Eukaryota</taxon>
        <taxon>Metazoa</taxon>
        <taxon>Spiralia</taxon>
        <taxon>Lophotrochozoa</taxon>
        <taxon>Mollusca</taxon>
        <taxon>Gastropoda</taxon>
        <taxon>Heterobranchia</taxon>
        <taxon>Euthyneura</taxon>
        <taxon>Tectipleura</taxon>
        <taxon>Aplysiida</taxon>
        <taxon>Aplysioidea</taxon>
        <taxon>Aplysiidae</taxon>
        <taxon>Aplysia</taxon>
    </lineage>
</organism>
<dbReference type="GeneID" id="101857180"/>
<evidence type="ECO:0000313" key="14">
    <source>
        <dbReference type="RefSeq" id="XP_005095075.2"/>
    </source>
</evidence>
<comment type="similarity">
    <text evidence="3">Belongs to the acid sphingomyelinase family.</text>
</comment>
<evidence type="ECO:0000259" key="11">
    <source>
        <dbReference type="Pfam" id="PF00149"/>
    </source>
</evidence>
<dbReference type="CDD" id="cd00842">
    <property type="entry name" value="MPP_ASMase"/>
    <property type="match status" value="1"/>
</dbReference>
<evidence type="ECO:0000256" key="9">
    <source>
        <dbReference type="ARBA" id="ARBA00023180"/>
    </source>
</evidence>
<evidence type="ECO:0000256" key="4">
    <source>
        <dbReference type="ARBA" id="ARBA00022525"/>
    </source>
</evidence>
<dbReference type="InterPro" id="IPR045473">
    <property type="entry name" value="ASM_C"/>
</dbReference>
<feature type="domain" description="Calcineurin-like phosphoesterase" evidence="11">
    <location>
        <begin position="31"/>
        <end position="257"/>
    </location>
</feature>
<sequence length="463" mass="52217">MDSAMKFFSFPLCLFLSGVFTEVASLNVGYFWHVTDFHYDHTYWTSGLSCNDEVPVKGQFGDYWCDSPWELVLESVREMARVKADVDFLIWTGDSVAHIKDANLTLETNLEVMQNVTTVLNDSFPNTSIYASLGNHDFYPNNQASAEMEEMYNRVSDMWGSWIEGTAQRELFKKGGYYIQNIGNKTRLVALNTNLYFSSNRMTRNITDPAGQLEWLRGQLEGARQNGEKVMITGHVPVGVFAPGLTEWFYPEFTGPFLDLIVEYADVIIANHFGHNHGDGFVVLQKEVGAQMAVPQFMAPSVTPWRFKIPGLTGAAHNPAVRLVKYDRDTGLNLDYDQYFMNLTQGNQQGSPTWKKLYTFTEAYKVNDMSVASLRSIFDKMKSQNSEEGQKFCNFHLVSEFDKPCTSGMRADIHCAGTIPYLEKAKDCAMRYVNAASRLAGGFRSYVTAATIGIVYSAVMCFL</sequence>
<feature type="chain" id="PRO_5045665393" evidence="10">
    <location>
        <begin position="26"/>
        <end position="463"/>
    </location>
</feature>
<dbReference type="InterPro" id="IPR029052">
    <property type="entry name" value="Metallo-depent_PP-like"/>
</dbReference>
<accession>A0ABM0JJH3</accession>
<dbReference type="Proteomes" id="UP000694888">
    <property type="component" value="Unplaced"/>
</dbReference>
<dbReference type="Pfam" id="PF00149">
    <property type="entry name" value="Metallophos"/>
    <property type="match status" value="1"/>
</dbReference>
<dbReference type="InterPro" id="IPR041805">
    <property type="entry name" value="ASMase/PPN1_MPP"/>
</dbReference>
<evidence type="ECO:0000313" key="13">
    <source>
        <dbReference type="Proteomes" id="UP000694888"/>
    </source>
</evidence>
<evidence type="ECO:0000256" key="2">
    <source>
        <dbReference type="ARBA" id="ARBA00004613"/>
    </source>
</evidence>
<evidence type="ECO:0000256" key="10">
    <source>
        <dbReference type="SAM" id="SignalP"/>
    </source>
</evidence>
<reference evidence="14" key="1">
    <citation type="submission" date="2025-08" db="UniProtKB">
        <authorList>
            <consortium name="RefSeq"/>
        </authorList>
    </citation>
    <scope>IDENTIFICATION</scope>
</reference>
<comment type="subcellular location">
    <subcellularLocation>
        <location evidence="2">Secreted</location>
    </subcellularLocation>
</comment>
<keyword evidence="8" id="KW-0862">Zinc</keyword>
<dbReference type="Gene3D" id="3.60.21.10">
    <property type="match status" value="1"/>
</dbReference>
<proteinExistence type="inferred from homology"/>
<feature type="domain" description="Sphingomyelin phosphodiesterase C-terminal" evidence="12">
    <location>
        <begin position="296"/>
        <end position="415"/>
    </location>
</feature>
<evidence type="ECO:0000256" key="8">
    <source>
        <dbReference type="ARBA" id="ARBA00022833"/>
    </source>
</evidence>
<evidence type="ECO:0000256" key="1">
    <source>
        <dbReference type="ARBA" id="ARBA00001947"/>
    </source>
</evidence>
<dbReference type="PANTHER" id="PTHR10340">
    <property type="entry name" value="SPHINGOMYELIN PHOSPHODIESTERASE"/>
    <property type="match status" value="1"/>
</dbReference>
<keyword evidence="9" id="KW-0325">Glycoprotein</keyword>
<dbReference type="PANTHER" id="PTHR10340:SF57">
    <property type="entry name" value="METALLOPHOS DOMAIN-CONTAINING PROTEIN"/>
    <property type="match status" value="1"/>
</dbReference>
<evidence type="ECO:0000259" key="12">
    <source>
        <dbReference type="Pfam" id="PF19272"/>
    </source>
</evidence>
<evidence type="ECO:0000256" key="7">
    <source>
        <dbReference type="ARBA" id="ARBA00022801"/>
    </source>
</evidence>
<keyword evidence="5" id="KW-0479">Metal-binding</keyword>
<evidence type="ECO:0000256" key="6">
    <source>
        <dbReference type="ARBA" id="ARBA00022729"/>
    </source>
</evidence>
<keyword evidence="7" id="KW-0378">Hydrolase</keyword>
<dbReference type="SUPFAM" id="SSF56300">
    <property type="entry name" value="Metallo-dependent phosphatases"/>
    <property type="match status" value="1"/>
</dbReference>
<keyword evidence="4" id="KW-0964">Secreted</keyword>